<sequence length="406" mass="45426">MAAPGGMGGLTAAYHDAFHLNVMNPASLPHLRSTAFEIGTYAQYTQLKSGDDTDNIWGGNIGYLALGFPLKNRVNEALDRSQSPWDFGMSLSLVPFTQVAYDVTVRDIDEDGFKVATNTLKGDGGTYRLQWGNGLKYKGFSAGATLGYNFGKLINNRRVEFDSLAHSFNTEFLDELSVSGLTWNLGLMYTHDFKERNNDGTMVPSGKRLIFGVYGHSAQQINTNTSNLYVRSNVRSYSPNPVIDTFSNVRDFEQKMTLPAEFTLGLTYQELNKLRIGLEYSLGSWSQYENPAKPETLSNNSRFAVGIEYLPDATSYNSYSKKMYYRAGFFTGTDPRSVSGEQLSHSGISFGLGFPIIMPRQQLSFFDISLELGQFGVKDILQENYAKLTLGFTLNDNSWFFKRKFN</sequence>
<evidence type="ECO:0008006" key="3">
    <source>
        <dbReference type="Google" id="ProtNLM"/>
    </source>
</evidence>
<accession>A0A2D0NAZ2</accession>
<organism evidence="1 2">
    <name type="scientific">Flavilitoribacter nigricans (strain ATCC 23147 / DSM 23189 / NBRC 102662 / NCIMB 1420 / SS-2)</name>
    <name type="common">Lewinella nigricans</name>
    <dbReference type="NCBI Taxonomy" id="1122177"/>
    <lineage>
        <taxon>Bacteria</taxon>
        <taxon>Pseudomonadati</taxon>
        <taxon>Bacteroidota</taxon>
        <taxon>Saprospiria</taxon>
        <taxon>Saprospirales</taxon>
        <taxon>Lewinellaceae</taxon>
        <taxon>Flavilitoribacter</taxon>
    </lineage>
</organism>
<dbReference type="Proteomes" id="UP000223913">
    <property type="component" value="Unassembled WGS sequence"/>
</dbReference>
<dbReference type="EMBL" id="PDUD01000020">
    <property type="protein sequence ID" value="PHN05682.1"/>
    <property type="molecule type" value="Genomic_DNA"/>
</dbReference>
<protein>
    <recommendedName>
        <fullName evidence="3">Aromatic hydrocarbon degradation protein</fullName>
    </recommendedName>
</protein>
<proteinExistence type="predicted"/>
<name>A0A2D0NAZ2_FLAN2</name>
<evidence type="ECO:0000313" key="1">
    <source>
        <dbReference type="EMBL" id="PHN05682.1"/>
    </source>
</evidence>
<dbReference type="SUPFAM" id="SSF56935">
    <property type="entry name" value="Porins"/>
    <property type="match status" value="1"/>
</dbReference>
<comment type="caution">
    <text evidence="1">The sequence shown here is derived from an EMBL/GenBank/DDBJ whole genome shotgun (WGS) entry which is preliminary data.</text>
</comment>
<dbReference type="AlphaFoldDB" id="A0A2D0NAZ2"/>
<gene>
    <name evidence="1" type="ORF">CRP01_14475</name>
</gene>
<keyword evidence="2" id="KW-1185">Reference proteome</keyword>
<reference evidence="1 2" key="1">
    <citation type="submission" date="2017-10" db="EMBL/GenBank/DDBJ databases">
        <title>The draft genome sequence of Lewinella nigricans NBRC 102662.</title>
        <authorList>
            <person name="Wang K."/>
        </authorList>
    </citation>
    <scope>NUCLEOTIDE SEQUENCE [LARGE SCALE GENOMIC DNA]</scope>
    <source>
        <strain evidence="1 2">NBRC 102662</strain>
    </source>
</reference>
<dbReference type="Gene3D" id="2.40.160.60">
    <property type="entry name" value="Outer membrane protein transport protein (OMPP1/FadL/TodX)"/>
    <property type="match status" value="1"/>
</dbReference>
<evidence type="ECO:0000313" key="2">
    <source>
        <dbReference type="Proteomes" id="UP000223913"/>
    </source>
</evidence>